<keyword evidence="1" id="KW-0732">Signal</keyword>
<sequence>MLKRSCLAAGLYLAVLADPAGAQVVPYYFSLADLEKIFVENKQYFVLDDEGFDDASFNHLHFTTIDTTTGAFTGAIWAPELLPAAAQQVIPVTGKLTVHQGTSANGPLSQGGNHYEIEFSWTISSICNTNTASYHGAIAFLGYQGAKMRGTIAGKITSNYSACGISTLPYSPQPFSGVLTK</sequence>
<accession>A0A8J2YQH1</accession>
<name>A0A8J2YQH1_9PROT</name>
<dbReference type="AlphaFoldDB" id="A0A8J2YQH1"/>
<evidence type="ECO:0000313" key="3">
    <source>
        <dbReference type="Proteomes" id="UP000646365"/>
    </source>
</evidence>
<dbReference type="EMBL" id="BMJQ01000002">
    <property type="protein sequence ID" value="GGF07161.1"/>
    <property type="molecule type" value="Genomic_DNA"/>
</dbReference>
<comment type="caution">
    <text evidence="2">The sequence shown here is derived from an EMBL/GenBank/DDBJ whole genome shotgun (WGS) entry which is preliminary data.</text>
</comment>
<evidence type="ECO:0000313" key="2">
    <source>
        <dbReference type="EMBL" id="GGF07161.1"/>
    </source>
</evidence>
<dbReference type="RefSeq" id="WP_189043262.1">
    <property type="nucleotide sequence ID" value="NZ_BMJQ01000002.1"/>
</dbReference>
<evidence type="ECO:0000256" key="1">
    <source>
        <dbReference type="SAM" id="SignalP"/>
    </source>
</evidence>
<feature type="signal peptide" evidence="1">
    <location>
        <begin position="1"/>
        <end position="22"/>
    </location>
</feature>
<reference evidence="2" key="1">
    <citation type="journal article" date="2014" name="Int. J. Syst. Evol. Microbiol.">
        <title>Complete genome sequence of Corynebacterium casei LMG S-19264T (=DSM 44701T), isolated from a smear-ripened cheese.</title>
        <authorList>
            <consortium name="US DOE Joint Genome Institute (JGI-PGF)"/>
            <person name="Walter F."/>
            <person name="Albersmeier A."/>
            <person name="Kalinowski J."/>
            <person name="Ruckert C."/>
        </authorList>
    </citation>
    <scope>NUCLEOTIDE SEQUENCE</scope>
    <source>
        <strain evidence="2">CGMCC 1.15725</strain>
    </source>
</reference>
<gene>
    <name evidence="2" type="ORF">GCM10011611_10780</name>
</gene>
<feature type="chain" id="PRO_5035237518" evidence="1">
    <location>
        <begin position="23"/>
        <end position="181"/>
    </location>
</feature>
<reference evidence="2" key="2">
    <citation type="submission" date="2020-09" db="EMBL/GenBank/DDBJ databases">
        <authorList>
            <person name="Sun Q."/>
            <person name="Zhou Y."/>
        </authorList>
    </citation>
    <scope>NUCLEOTIDE SEQUENCE</scope>
    <source>
        <strain evidence="2">CGMCC 1.15725</strain>
    </source>
</reference>
<organism evidence="2 3">
    <name type="scientific">Aliidongia dinghuensis</name>
    <dbReference type="NCBI Taxonomy" id="1867774"/>
    <lineage>
        <taxon>Bacteria</taxon>
        <taxon>Pseudomonadati</taxon>
        <taxon>Pseudomonadota</taxon>
        <taxon>Alphaproteobacteria</taxon>
        <taxon>Rhodospirillales</taxon>
        <taxon>Dongiaceae</taxon>
        <taxon>Aliidongia</taxon>
    </lineage>
</organism>
<proteinExistence type="predicted"/>
<protein>
    <submittedName>
        <fullName evidence="2">Uncharacterized protein</fullName>
    </submittedName>
</protein>
<keyword evidence="3" id="KW-1185">Reference proteome</keyword>
<dbReference type="Proteomes" id="UP000646365">
    <property type="component" value="Unassembled WGS sequence"/>
</dbReference>